<evidence type="ECO:0000259" key="2">
    <source>
        <dbReference type="PROSITE" id="PS50110"/>
    </source>
</evidence>
<dbReference type="SMART" id="SM00448">
    <property type="entry name" value="REC"/>
    <property type="match status" value="1"/>
</dbReference>
<dbReference type="PANTHER" id="PTHR37299:SF1">
    <property type="entry name" value="STAGE 0 SPORULATION PROTEIN A HOMOLOG"/>
    <property type="match status" value="1"/>
</dbReference>
<dbReference type="Pfam" id="PF04397">
    <property type="entry name" value="LytTR"/>
    <property type="match status" value="1"/>
</dbReference>
<keyword evidence="1" id="KW-0597">Phosphoprotein</keyword>
<dbReference type="RefSeq" id="WP_114790824.1">
    <property type="nucleotide sequence ID" value="NZ_CP139960.1"/>
</dbReference>
<feature type="modified residue" description="4-aspartylphosphate" evidence="1">
    <location>
        <position position="54"/>
    </location>
</feature>
<dbReference type="InterPro" id="IPR001789">
    <property type="entry name" value="Sig_transdc_resp-reg_receiver"/>
</dbReference>
<dbReference type="SUPFAM" id="SSF52172">
    <property type="entry name" value="CheY-like"/>
    <property type="match status" value="1"/>
</dbReference>
<keyword evidence="4" id="KW-0238">DNA-binding</keyword>
<proteinExistence type="predicted"/>
<dbReference type="SMART" id="SM00850">
    <property type="entry name" value="LytTR"/>
    <property type="match status" value="1"/>
</dbReference>
<evidence type="ECO:0000259" key="3">
    <source>
        <dbReference type="PROSITE" id="PS50930"/>
    </source>
</evidence>
<reference evidence="4 5" key="1">
    <citation type="submission" date="2023-12" db="EMBL/GenBank/DDBJ databases">
        <title>Genome sequencing and assembly of bacterial species from a model synthetic community.</title>
        <authorList>
            <person name="Hogle S.L."/>
        </authorList>
    </citation>
    <scope>NUCLEOTIDE SEQUENCE [LARGE SCALE GENOMIC DNA]</scope>
    <source>
        <strain evidence="4 5">HAMBI_3031</strain>
    </source>
</reference>
<protein>
    <submittedName>
        <fullName evidence="4">LytTR family DNA-binding domain-containing protein</fullName>
    </submittedName>
</protein>
<dbReference type="Proteomes" id="UP001325680">
    <property type="component" value="Chromosome"/>
</dbReference>
<accession>A0ABZ0W4F1</accession>
<organism evidence="4 5">
    <name type="scientific">Niabella yanshanensis</name>
    <dbReference type="NCBI Taxonomy" id="577386"/>
    <lineage>
        <taxon>Bacteria</taxon>
        <taxon>Pseudomonadati</taxon>
        <taxon>Bacteroidota</taxon>
        <taxon>Chitinophagia</taxon>
        <taxon>Chitinophagales</taxon>
        <taxon>Chitinophagaceae</taxon>
        <taxon>Niabella</taxon>
    </lineage>
</organism>
<dbReference type="Gene3D" id="3.40.50.2300">
    <property type="match status" value="1"/>
</dbReference>
<keyword evidence="5" id="KW-1185">Reference proteome</keyword>
<dbReference type="InterPro" id="IPR007492">
    <property type="entry name" value="LytTR_DNA-bd_dom"/>
</dbReference>
<feature type="domain" description="Response regulatory" evidence="2">
    <location>
        <begin position="2"/>
        <end position="115"/>
    </location>
</feature>
<dbReference type="Pfam" id="PF00072">
    <property type="entry name" value="Response_reg"/>
    <property type="match status" value="1"/>
</dbReference>
<dbReference type="Gene3D" id="2.40.50.1020">
    <property type="entry name" value="LytTr DNA-binding domain"/>
    <property type="match status" value="1"/>
</dbReference>
<sequence>MDALIIDDELTARESLKELLAIFCPHVRVTHMAESYQAAIELLQASTPDILFLDISLGKETGFDLLETLESRPTAVIFVTASEQHSLKAFDYAATDYLLKPVSGPRLQKAVEKVARKGTGWIRSEIEDLKNAINGERRISKRLYISTRTGAEIVNSEDLLYIQALGNYVRLVLMDGAEIVTSKLLKQLEDDLAPVKTFLRIHKSFIANLAHIKSIDRSSKGSEVLFINGQSIPCTYFDLLKERLEMI</sequence>
<dbReference type="GO" id="GO:0003677">
    <property type="term" value="F:DNA binding"/>
    <property type="evidence" value="ECO:0007669"/>
    <property type="project" value="UniProtKB-KW"/>
</dbReference>
<dbReference type="InterPro" id="IPR011006">
    <property type="entry name" value="CheY-like_superfamily"/>
</dbReference>
<dbReference type="PANTHER" id="PTHR37299">
    <property type="entry name" value="TRANSCRIPTIONAL REGULATOR-RELATED"/>
    <property type="match status" value="1"/>
</dbReference>
<dbReference type="InterPro" id="IPR046947">
    <property type="entry name" value="LytR-like"/>
</dbReference>
<dbReference type="PROSITE" id="PS50930">
    <property type="entry name" value="HTH_LYTTR"/>
    <property type="match status" value="1"/>
</dbReference>
<gene>
    <name evidence="4" type="ORF">U0035_20625</name>
</gene>
<dbReference type="EMBL" id="CP139960">
    <property type="protein sequence ID" value="WQD38076.1"/>
    <property type="molecule type" value="Genomic_DNA"/>
</dbReference>
<evidence type="ECO:0000256" key="1">
    <source>
        <dbReference type="PROSITE-ProRule" id="PRU00169"/>
    </source>
</evidence>
<evidence type="ECO:0000313" key="5">
    <source>
        <dbReference type="Proteomes" id="UP001325680"/>
    </source>
</evidence>
<name>A0ABZ0W4F1_9BACT</name>
<evidence type="ECO:0000313" key="4">
    <source>
        <dbReference type="EMBL" id="WQD38076.1"/>
    </source>
</evidence>
<feature type="domain" description="HTH LytTR-type" evidence="3">
    <location>
        <begin position="143"/>
        <end position="246"/>
    </location>
</feature>
<dbReference type="PROSITE" id="PS50110">
    <property type="entry name" value="RESPONSE_REGULATORY"/>
    <property type="match status" value="1"/>
</dbReference>